<organism evidence="2 3">
    <name type="scientific">Rhodocollybia butyracea</name>
    <dbReference type="NCBI Taxonomy" id="206335"/>
    <lineage>
        <taxon>Eukaryota</taxon>
        <taxon>Fungi</taxon>
        <taxon>Dikarya</taxon>
        <taxon>Basidiomycota</taxon>
        <taxon>Agaricomycotina</taxon>
        <taxon>Agaricomycetes</taxon>
        <taxon>Agaricomycetidae</taxon>
        <taxon>Agaricales</taxon>
        <taxon>Marasmiineae</taxon>
        <taxon>Omphalotaceae</taxon>
        <taxon>Rhodocollybia</taxon>
    </lineage>
</organism>
<keyword evidence="3" id="KW-1185">Reference proteome</keyword>
<reference evidence="2" key="1">
    <citation type="submission" date="2020-11" db="EMBL/GenBank/DDBJ databases">
        <authorList>
            <consortium name="DOE Joint Genome Institute"/>
            <person name="Ahrendt S."/>
            <person name="Riley R."/>
            <person name="Andreopoulos W."/>
            <person name="Labutti K."/>
            <person name="Pangilinan J."/>
            <person name="Ruiz-Duenas F.J."/>
            <person name="Barrasa J.M."/>
            <person name="Sanchez-Garcia M."/>
            <person name="Camarero S."/>
            <person name="Miyauchi S."/>
            <person name="Serrano A."/>
            <person name="Linde D."/>
            <person name="Babiker R."/>
            <person name="Drula E."/>
            <person name="Ayuso-Fernandez I."/>
            <person name="Pacheco R."/>
            <person name="Padilla G."/>
            <person name="Ferreira P."/>
            <person name="Barriuso J."/>
            <person name="Kellner H."/>
            <person name="Castanera R."/>
            <person name="Alfaro M."/>
            <person name="Ramirez L."/>
            <person name="Pisabarro A.G."/>
            <person name="Kuo A."/>
            <person name="Tritt A."/>
            <person name="Lipzen A."/>
            <person name="He G."/>
            <person name="Yan M."/>
            <person name="Ng V."/>
            <person name="Cullen D."/>
            <person name="Martin F."/>
            <person name="Rosso M.-N."/>
            <person name="Henrissat B."/>
            <person name="Hibbett D."/>
            <person name="Martinez A.T."/>
            <person name="Grigoriev I.V."/>
        </authorList>
    </citation>
    <scope>NUCLEOTIDE SEQUENCE</scope>
    <source>
        <strain evidence="2">AH 40177</strain>
    </source>
</reference>
<feature type="region of interest" description="Disordered" evidence="1">
    <location>
        <begin position="1"/>
        <end position="23"/>
    </location>
</feature>
<name>A0A9P5Q407_9AGAR</name>
<protein>
    <submittedName>
        <fullName evidence="2">Uncharacterized protein</fullName>
    </submittedName>
</protein>
<sequence>MHITAEREESMDRHGNKLSHSGTKADIVANIPEDYSYNQNLSTVNDSVRVLPSSSKQFASSILSSVVKSDHLNQREERFGKLGGGRVSKIKASFNINAVCPRWPAVCSGIKPI</sequence>
<evidence type="ECO:0000256" key="1">
    <source>
        <dbReference type="SAM" id="MobiDB-lite"/>
    </source>
</evidence>
<dbReference type="AlphaFoldDB" id="A0A9P5Q407"/>
<evidence type="ECO:0000313" key="2">
    <source>
        <dbReference type="EMBL" id="KAF9074651.1"/>
    </source>
</evidence>
<dbReference type="EMBL" id="JADNRY010000012">
    <property type="protein sequence ID" value="KAF9074651.1"/>
    <property type="molecule type" value="Genomic_DNA"/>
</dbReference>
<evidence type="ECO:0000313" key="3">
    <source>
        <dbReference type="Proteomes" id="UP000772434"/>
    </source>
</evidence>
<proteinExistence type="predicted"/>
<dbReference type="Proteomes" id="UP000772434">
    <property type="component" value="Unassembled WGS sequence"/>
</dbReference>
<feature type="compositionally biased region" description="Basic and acidic residues" evidence="1">
    <location>
        <begin position="1"/>
        <end position="15"/>
    </location>
</feature>
<accession>A0A9P5Q407</accession>
<gene>
    <name evidence="2" type="ORF">BDP27DRAFT_144290</name>
</gene>
<comment type="caution">
    <text evidence="2">The sequence shown here is derived from an EMBL/GenBank/DDBJ whole genome shotgun (WGS) entry which is preliminary data.</text>
</comment>